<feature type="non-terminal residue" evidence="1">
    <location>
        <position position="31"/>
    </location>
</feature>
<reference evidence="1" key="1">
    <citation type="journal article" date="2014" name="Front. Microbiol.">
        <title>High frequency of phylogenetically diverse reductive dehalogenase-homologous genes in deep subseafloor sedimentary metagenomes.</title>
        <authorList>
            <person name="Kawai M."/>
            <person name="Futagami T."/>
            <person name="Toyoda A."/>
            <person name="Takaki Y."/>
            <person name="Nishi S."/>
            <person name="Hori S."/>
            <person name="Arai W."/>
            <person name="Tsubouchi T."/>
            <person name="Morono Y."/>
            <person name="Uchiyama I."/>
            <person name="Ito T."/>
            <person name="Fujiyama A."/>
            <person name="Inagaki F."/>
            <person name="Takami H."/>
        </authorList>
    </citation>
    <scope>NUCLEOTIDE SEQUENCE</scope>
    <source>
        <strain evidence="1">Expedition CK06-06</strain>
    </source>
</reference>
<organism evidence="1">
    <name type="scientific">marine sediment metagenome</name>
    <dbReference type="NCBI Taxonomy" id="412755"/>
    <lineage>
        <taxon>unclassified sequences</taxon>
        <taxon>metagenomes</taxon>
        <taxon>ecological metagenomes</taxon>
    </lineage>
</organism>
<dbReference type="AlphaFoldDB" id="X1GSI6"/>
<gene>
    <name evidence="1" type="ORF">S03H2_28927</name>
</gene>
<sequence>MDLEAVILPICADINRFEISAHLFPKELNIT</sequence>
<protein>
    <submittedName>
        <fullName evidence="1">Uncharacterized protein</fullName>
    </submittedName>
</protein>
<evidence type="ECO:0000313" key="1">
    <source>
        <dbReference type="EMBL" id="GAH60132.1"/>
    </source>
</evidence>
<proteinExistence type="predicted"/>
<dbReference type="EMBL" id="BARU01017435">
    <property type="protein sequence ID" value="GAH60132.1"/>
    <property type="molecule type" value="Genomic_DNA"/>
</dbReference>
<accession>X1GSI6</accession>
<comment type="caution">
    <text evidence="1">The sequence shown here is derived from an EMBL/GenBank/DDBJ whole genome shotgun (WGS) entry which is preliminary data.</text>
</comment>
<name>X1GSI6_9ZZZZ</name>